<dbReference type="PANTHER" id="PTHR12709">
    <property type="entry name" value="DNA-DIRECTED RNA POLYMERASE II, III"/>
    <property type="match status" value="1"/>
</dbReference>
<dbReference type="InterPro" id="IPR036898">
    <property type="entry name" value="RNA_pol_Rpb7-like_N_sf"/>
</dbReference>
<dbReference type="GO" id="GO:0000428">
    <property type="term" value="C:DNA-directed RNA polymerase complex"/>
    <property type="evidence" value="ECO:0007669"/>
    <property type="project" value="UniProtKB-KW"/>
</dbReference>
<dbReference type="EMBL" id="JBJUIK010000014">
    <property type="protein sequence ID" value="KAL3505380.1"/>
    <property type="molecule type" value="Genomic_DNA"/>
</dbReference>
<comment type="caution">
    <text evidence="7">The sequence shown here is derived from an EMBL/GenBank/DDBJ whole genome shotgun (WGS) entry which is preliminary data.</text>
</comment>
<evidence type="ECO:0000256" key="2">
    <source>
        <dbReference type="ARBA" id="ARBA00022478"/>
    </source>
</evidence>
<dbReference type="Gene3D" id="3.30.1490.120">
    <property type="entry name" value="RNA polymerase Rpb7-like, N-terminal domain"/>
    <property type="match status" value="1"/>
</dbReference>
<organism evidence="7 8">
    <name type="scientific">Cinchona calisaya</name>
    <dbReference type="NCBI Taxonomy" id="153742"/>
    <lineage>
        <taxon>Eukaryota</taxon>
        <taxon>Viridiplantae</taxon>
        <taxon>Streptophyta</taxon>
        <taxon>Embryophyta</taxon>
        <taxon>Tracheophyta</taxon>
        <taxon>Spermatophyta</taxon>
        <taxon>Magnoliopsida</taxon>
        <taxon>eudicotyledons</taxon>
        <taxon>Gunneridae</taxon>
        <taxon>Pentapetalae</taxon>
        <taxon>asterids</taxon>
        <taxon>lamiids</taxon>
        <taxon>Gentianales</taxon>
        <taxon>Rubiaceae</taxon>
        <taxon>Cinchonoideae</taxon>
        <taxon>Cinchoneae</taxon>
        <taxon>Cinchona</taxon>
    </lineage>
</organism>
<dbReference type="PANTHER" id="PTHR12709:SF5">
    <property type="entry name" value="DNA-DIRECTED RNA POLYMERASE I SUBUNIT RPA43"/>
    <property type="match status" value="1"/>
</dbReference>
<accession>A0ABD2YGQ1</accession>
<evidence type="ECO:0000256" key="6">
    <source>
        <dbReference type="SAM" id="MobiDB-lite"/>
    </source>
</evidence>
<dbReference type="Proteomes" id="UP001630127">
    <property type="component" value="Unassembled WGS sequence"/>
</dbReference>
<evidence type="ECO:0000256" key="5">
    <source>
        <dbReference type="RuleBase" id="RU369086"/>
    </source>
</evidence>
<evidence type="ECO:0000256" key="1">
    <source>
        <dbReference type="ARBA" id="ARBA00004123"/>
    </source>
</evidence>
<keyword evidence="2 5" id="KW-0240">DNA-directed RNA polymerase</keyword>
<comment type="function">
    <text evidence="5">DNA-dependent RNA polymerase which catalyzes the transcription of DNA into RNA using the four ribonucleoside triphosphates as substrates.</text>
</comment>
<dbReference type="GO" id="GO:0005634">
    <property type="term" value="C:nucleus"/>
    <property type="evidence" value="ECO:0007669"/>
    <property type="project" value="UniProtKB-SubCell"/>
</dbReference>
<feature type="region of interest" description="Disordered" evidence="6">
    <location>
        <begin position="187"/>
        <end position="234"/>
    </location>
</feature>
<proteinExistence type="predicted"/>
<dbReference type="InterPro" id="IPR045113">
    <property type="entry name" value="Rpb7-like"/>
</dbReference>
<protein>
    <recommendedName>
        <fullName evidence="5">DNA-directed RNA polymerase subunit</fullName>
    </recommendedName>
</protein>
<name>A0ABD2YGQ1_9GENT</name>
<comment type="subcellular location">
    <subcellularLocation>
        <location evidence="1 5">Nucleus</location>
    </subcellularLocation>
</comment>
<dbReference type="GO" id="GO:0006352">
    <property type="term" value="P:DNA-templated transcription initiation"/>
    <property type="evidence" value="ECO:0007669"/>
    <property type="project" value="UniProtKB-UniRule"/>
</dbReference>
<feature type="compositionally biased region" description="Basic residues" evidence="6">
    <location>
        <begin position="222"/>
        <end position="234"/>
    </location>
</feature>
<keyword evidence="8" id="KW-1185">Reference proteome</keyword>
<reference evidence="7 8" key="1">
    <citation type="submission" date="2024-11" db="EMBL/GenBank/DDBJ databases">
        <title>A near-complete genome assembly of Cinchona calisaya.</title>
        <authorList>
            <person name="Lian D.C."/>
            <person name="Zhao X.W."/>
            <person name="Wei L."/>
        </authorList>
    </citation>
    <scope>NUCLEOTIDE SEQUENCE [LARGE SCALE GENOMIC DNA]</scope>
    <source>
        <tissue evidence="7">Nenye</tissue>
    </source>
</reference>
<evidence type="ECO:0000256" key="4">
    <source>
        <dbReference type="ARBA" id="ARBA00023242"/>
    </source>
</evidence>
<dbReference type="FunFam" id="3.30.1490.120:FF:000006">
    <property type="entry name" value="DNA-directed RNA polymerase"/>
    <property type="match status" value="1"/>
</dbReference>
<dbReference type="AlphaFoldDB" id="A0ABD2YGQ1"/>
<dbReference type="Gene3D" id="2.40.50.1060">
    <property type="match status" value="1"/>
</dbReference>
<keyword evidence="4 5" id="KW-0539">Nucleus</keyword>
<evidence type="ECO:0000313" key="8">
    <source>
        <dbReference type="Proteomes" id="UP001630127"/>
    </source>
</evidence>
<evidence type="ECO:0000313" key="7">
    <source>
        <dbReference type="EMBL" id="KAL3505380.1"/>
    </source>
</evidence>
<gene>
    <name evidence="7" type="ORF">ACH5RR_035221</name>
</gene>
<keyword evidence="3 5" id="KW-0804">Transcription</keyword>
<sequence length="234" mass="26783">MEGLKVAGANLVVYLHPSKARNIADAIYRELSSQLFKFSETFDGVLLAYDVNLPSNLAKILPGIHPYFGVRLESKLLLFHPKPDMVLEGEVVKLCEQSIHIVVLGFSSAVIMDEDIRDEFKYKAKHGKEFFRSTVHKKHDIRVGTIVRFLVKSFDEEILHISGSLLPAHTGCVKWLERHLEEWPQSESNIKRRRANEEREETLENDKVANDGETFSVNTSHSNKKSKRRKNENS</sequence>
<evidence type="ECO:0000256" key="3">
    <source>
        <dbReference type="ARBA" id="ARBA00023163"/>
    </source>
</evidence>